<reference evidence="3" key="1">
    <citation type="submission" date="2016-10" db="EMBL/GenBank/DDBJ databases">
        <title>Comparative genomics uncovers the prolific and rare metabolic potential of the cyanobacterial genus Moorea.</title>
        <authorList>
            <person name="Leao T."/>
            <person name="Castelao G."/>
            <person name="Korobeynikov A."/>
            <person name="Monroe E.A."/>
            <person name="Podell S."/>
            <person name="Glukhov E."/>
            <person name="Allen E."/>
            <person name="Gerwick W.H."/>
            <person name="Gerwick L."/>
        </authorList>
    </citation>
    <scope>NUCLEOTIDE SEQUENCE [LARGE SCALE GENOMIC DNA]</scope>
    <source>
        <strain evidence="3">PAL-8-15-08-1</strain>
    </source>
</reference>
<dbReference type="Proteomes" id="UP000177870">
    <property type="component" value="Chromosome"/>
</dbReference>
<accession>A0A1D8U490</accession>
<proteinExistence type="predicted"/>
<gene>
    <name evidence="2" type="ORF">BJP34_34480</name>
</gene>
<dbReference type="KEGG" id="mpro:BJP34_34480"/>
<dbReference type="SUPFAM" id="SSF52540">
    <property type="entry name" value="P-loop containing nucleoside triphosphate hydrolases"/>
    <property type="match status" value="1"/>
</dbReference>
<dbReference type="Pfam" id="PF13469">
    <property type="entry name" value="Sulfotransfer_3"/>
    <property type="match status" value="1"/>
</dbReference>
<organism evidence="2 3">
    <name type="scientific">Moorena producens PAL-8-15-08-1</name>
    <dbReference type="NCBI Taxonomy" id="1458985"/>
    <lineage>
        <taxon>Bacteria</taxon>
        <taxon>Bacillati</taxon>
        <taxon>Cyanobacteriota</taxon>
        <taxon>Cyanophyceae</taxon>
        <taxon>Coleofasciculales</taxon>
        <taxon>Coleofasciculaceae</taxon>
        <taxon>Moorena</taxon>
    </lineage>
</organism>
<dbReference type="STRING" id="1458985.BJP34_34480"/>
<dbReference type="AlphaFoldDB" id="A0A1D8U490"/>
<keyword evidence="1 2" id="KW-0808">Transferase</keyword>
<protein>
    <submittedName>
        <fullName evidence="2">Sulfotransferase</fullName>
    </submittedName>
</protein>
<dbReference type="Gene3D" id="3.40.50.300">
    <property type="entry name" value="P-loop containing nucleotide triphosphate hydrolases"/>
    <property type="match status" value="1"/>
</dbReference>
<dbReference type="InterPro" id="IPR027417">
    <property type="entry name" value="P-loop_NTPase"/>
</dbReference>
<evidence type="ECO:0000256" key="1">
    <source>
        <dbReference type="ARBA" id="ARBA00022679"/>
    </source>
</evidence>
<dbReference type="EMBL" id="CP017599">
    <property type="protein sequence ID" value="AOX04688.1"/>
    <property type="molecule type" value="Genomic_DNA"/>
</dbReference>
<dbReference type="PANTHER" id="PTHR10605:SF56">
    <property type="entry name" value="BIFUNCTIONAL HEPARAN SULFATE N-DEACETYLASE_N-SULFOTRANSFERASE"/>
    <property type="match status" value="1"/>
</dbReference>
<dbReference type="PANTHER" id="PTHR10605">
    <property type="entry name" value="HEPARAN SULFATE SULFOTRANSFERASE"/>
    <property type="match status" value="1"/>
</dbReference>
<dbReference type="InterPro" id="IPR037359">
    <property type="entry name" value="NST/OST"/>
</dbReference>
<dbReference type="GO" id="GO:0008146">
    <property type="term" value="F:sulfotransferase activity"/>
    <property type="evidence" value="ECO:0007669"/>
    <property type="project" value="InterPro"/>
</dbReference>
<sequence>MKLPTFLIIGVQKAGTTSIYNYLTQHPQVYMSPVKETNFLEKDWETLPPDLITPNKNRIDTFEKYSQLFQDVKDEIAIGEASPNYLFHYKSSSELILRYLPDVKLIAILRNPIDRAYSDYLMHVREATDVAGKLQPLSEQLKFRSKGSFTLKKGLYTAQLRHFIETFNRDKIKVYLYDDLCKNPVALLQDMYRFIGVDETFIPDVSKKAQVGQVPKVKLVNDLLRKQNPFRTMVASGLKYILPLEVRQTVRSALININSTDKRKAGISKEERQQLLEFYRDDILKLQDLIQRDLSVWLTV</sequence>
<evidence type="ECO:0000313" key="2">
    <source>
        <dbReference type="EMBL" id="AOX04688.1"/>
    </source>
</evidence>
<name>A0A1D8U490_9CYAN</name>
<evidence type="ECO:0000313" key="3">
    <source>
        <dbReference type="Proteomes" id="UP000177870"/>
    </source>
</evidence>